<feature type="domain" description="RDD" evidence="6">
    <location>
        <begin position="26"/>
        <end position="147"/>
    </location>
</feature>
<dbReference type="Pfam" id="PF06271">
    <property type="entry name" value="RDD"/>
    <property type="match status" value="1"/>
</dbReference>
<keyword evidence="8" id="KW-1185">Reference proteome</keyword>
<protein>
    <submittedName>
        <fullName evidence="7">RDD family protein</fullName>
    </submittedName>
</protein>
<feature type="transmembrane region" description="Helical" evidence="5">
    <location>
        <begin position="110"/>
        <end position="135"/>
    </location>
</feature>
<keyword evidence="2 5" id="KW-0812">Transmembrane</keyword>
<dbReference type="InterPro" id="IPR010432">
    <property type="entry name" value="RDD"/>
</dbReference>
<comment type="caution">
    <text evidence="7">The sequence shown here is derived from an EMBL/GenBank/DDBJ whole genome shotgun (WGS) entry which is preliminary data.</text>
</comment>
<evidence type="ECO:0000256" key="3">
    <source>
        <dbReference type="ARBA" id="ARBA00022989"/>
    </source>
</evidence>
<organism evidence="7 8">
    <name type="scientific">Rhodovastum atsumiense</name>
    <dbReference type="NCBI Taxonomy" id="504468"/>
    <lineage>
        <taxon>Bacteria</taxon>
        <taxon>Pseudomonadati</taxon>
        <taxon>Pseudomonadota</taxon>
        <taxon>Alphaproteobacteria</taxon>
        <taxon>Acetobacterales</taxon>
        <taxon>Acetobacteraceae</taxon>
        <taxon>Rhodovastum</taxon>
    </lineage>
</organism>
<evidence type="ECO:0000256" key="2">
    <source>
        <dbReference type="ARBA" id="ARBA00022692"/>
    </source>
</evidence>
<feature type="transmembrane region" description="Helical" evidence="5">
    <location>
        <begin position="75"/>
        <end position="98"/>
    </location>
</feature>
<evidence type="ECO:0000256" key="1">
    <source>
        <dbReference type="ARBA" id="ARBA00004141"/>
    </source>
</evidence>
<evidence type="ECO:0000259" key="6">
    <source>
        <dbReference type="Pfam" id="PF06271"/>
    </source>
</evidence>
<gene>
    <name evidence="7" type="ORF">F1189_24490</name>
</gene>
<dbReference type="OrthoDB" id="7270324at2"/>
<name>A0A5M6IP74_9PROT</name>
<comment type="subcellular location">
    <subcellularLocation>
        <location evidence="1">Membrane</location>
        <topology evidence="1">Multi-pass membrane protein</topology>
    </subcellularLocation>
</comment>
<dbReference type="RefSeq" id="WP_150043784.1">
    <property type="nucleotide sequence ID" value="NZ_OW485601.1"/>
</dbReference>
<feature type="transmembrane region" description="Helical" evidence="5">
    <location>
        <begin position="37"/>
        <end position="63"/>
    </location>
</feature>
<reference evidence="7 8" key="1">
    <citation type="submission" date="2019-09" db="EMBL/GenBank/DDBJ databases">
        <title>Genome sequence of Rhodovastum atsumiense, a diverse member of the Acetobacteraceae family of non-sulfur purple photosynthetic bacteria.</title>
        <authorList>
            <person name="Meyer T."/>
            <person name="Kyndt J."/>
        </authorList>
    </citation>
    <scope>NUCLEOTIDE SEQUENCE [LARGE SCALE GENOMIC DNA]</scope>
    <source>
        <strain evidence="7 8">DSM 21279</strain>
    </source>
</reference>
<evidence type="ECO:0000256" key="4">
    <source>
        <dbReference type="ARBA" id="ARBA00023136"/>
    </source>
</evidence>
<dbReference type="EMBL" id="VWPK01000052">
    <property type="protein sequence ID" value="KAA5609358.1"/>
    <property type="molecule type" value="Genomic_DNA"/>
</dbReference>
<dbReference type="Proteomes" id="UP000325255">
    <property type="component" value="Unassembled WGS sequence"/>
</dbReference>
<keyword evidence="3 5" id="KW-1133">Transmembrane helix</keyword>
<keyword evidence="4 5" id="KW-0472">Membrane</keyword>
<dbReference type="GO" id="GO:0016020">
    <property type="term" value="C:membrane"/>
    <property type="evidence" value="ECO:0007669"/>
    <property type="project" value="UniProtKB-SubCell"/>
</dbReference>
<evidence type="ECO:0000313" key="8">
    <source>
        <dbReference type="Proteomes" id="UP000325255"/>
    </source>
</evidence>
<dbReference type="AlphaFoldDB" id="A0A5M6IP74"/>
<accession>A0A5M6IP74</accession>
<evidence type="ECO:0000256" key="5">
    <source>
        <dbReference type="SAM" id="Phobius"/>
    </source>
</evidence>
<sequence length="163" mass="18009">MSDRFRPAPPSRAAVLQEDWLTRGVLVRRLMAFGIDVVILAVLMTALWALLFVFGLVTLGLGMPLLSLLPVAPPLYHFLFLAGPWAATPGQMMMDLVVRRDADLRRPDTLEALISVGGFYLTLALGAFWLAVALLTTRNRTLHDLVSGLVVVRRDMLSPLTTR</sequence>
<evidence type="ECO:0000313" key="7">
    <source>
        <dbReference type="EMBL" id="KAA5609358.1"/>
    </source>
</evidence>
<proteinExistence type="predicted"/>